<protein>
    <recommendedName>
        <fullName evidence="1">Gfo/Idh/MocA-like oxidoreductase N-terminal domain-containing protein</fullName>
    </recommendedName>
</protein>
<comment type="caution">
    <text evidence="2">The sequence shown here is derived from an EMBL/GenBank/DDBJ whole genome shotgun (WGS) entry which is preliminary data.</text>
</comment>
<dbReference type="RefSeq" id="WP_101299215.1">
    <property type="nucleotide sequence ID" value="NZ_NXGX01000001.1"/>
</dbReference>
<reference evidence="2 3" key="1">
    <citation type="submission" date="2017-09" db="EMBL/GenBank/DDBJ databases">
        <title>Biodiversity and function of Thalassospira species in the particle-attached aromatic-hydrocarbon-degrading consortia from the surface seawater of the China South Sea.</title>
        <authorList>
            <person name="Dong C."/>
            <person name="Lai Q."/>
            <person name="Shao Z."/>
        </authorList>
    </citation>
    <scope>NUCLEOTIDE SEQUENCE [LARGE SCALE GENOMIC DNA]</scope>
    <source>
        <strain evidence="2 3">139Z-12</strain>
    </source>
</reference>
<dbReference type="AlphaFoldDB" id="A0A2N3LBC3"/>
<dbReference type="EMBL" id="NXGX01000001">
    <property type="protein sequence ID" value="PKR60046.1"/>
    <property type="molecule type" value="Genomic_DNA"/>
</dbReference>
<name>A0A2N3LBC3_9PROT</name>
<evidence type="ECO:0000313" key="3">
    <source>
        <dbReference type="Proteomes" id="UP000233332"/>
    </source>
</evidence>
<dbReference type="Pfam" id="PF01408">
    <property type="entry name" value="GFO_IDH_MocA"/>
    <property type="match status" value="1"/>
</dbReference>
<accession>A0A2N3LBC3</accession>
<dbReference type="InterPro" id="IPR052515">
    <property type="entry name" value="Gfo/Idh/MocA_Oxidoreductase"/>
</dbReference>
<dbReference type="Gene3D" id="3.40.50.720">
    <property type="entry name" value="NAD(P)-binding Rossmann-like Domain"/>
    <property type="match status" value="1"/>
</dbReference>
<dbReference type="PANTHER" id="PTHR43249">
    <property type="entry name" value="UDP-N-ACETYL-2-AMINO-2-DEOXY-D-GLUCURONATE OXIDASE"/>
    <property type="match status" value="1"/>
</dbReference>
<organism evidence="2 3">
    <name type="scientific">Thalassospira lohafexi</name>
    <dbReference type="NCBI Taxonomy" id="744227"/>
    <lineage>
        <taxon>Bacteria</taxon>
        <taxon>Pseudomonadati</taxon>
        <taxon>Pseudomonadota</taxon>
        <taxon>Alphaproteobacteria</taxon>
        <taxon>Rhodospirillales</taxon>
        <taxon>Thalassospiraceae</taxon>
        <taxon>Thalassospira</taxon>
    </lineage>
</organism>
<dbReference type="PANTHER" id="PTHR43249:SF1">
    <property type="entry name" value="D-GLUCOSIDE 3-DEHYDROGENASE"/>
    <property type="match status" value="1"/>
</dbReference>
<dbReference type="InterPro" id="IPR036291">
    <property type="entry name" value="NAD(P)-bd_dom_sf"/>
</dbReference>
<keyword evidence="3" id="KW-1185">Reference proteome</keyword>
<feature type="domain" description="Gfo/Idh/MocA-like oxidoreductase N-terminal" evidence="1">
    <location>
        <begin position="7"/>
        <end position="144"/>
    </location>
</feature>
<sequence length="344" mass="37997">MGEVLISVGIVGCGEIAFGYGNPNQPDFGPSIGSLDHASAIREVGGFDVVACVDPSSEKLARAKTVFPMAGLYRTLQDFRDAKVEVDMLVISSPTEYHEEALELAISQDIQAVFCEKPITDDPQASTRLVDKATAEGMTISVNFLRLWDDTMAELRSRIMSGEFGELQAGTGVFVKDITHNGPHMIALLSDLLGPVGINEGVTCAFARLNGEGNHGACASLSVAGANVILHKLDHELYNFFEIELHFEKVVLRLEDGCRRIVLRKPVPHPEYTKLLYPEDISVFNGNQRMALANAWREWRAFFEHGTLMRRDINWMLSQEMICHQIKAMMVEKNGDDALTKGIS</sequence>
<dbReference type="SUPFAM" id="SSF51735">
    <property type="entry name" value="NAD(P)-binding Rossmann-fold domains"/>
    <property type="match status" value="1"/>
</dbReference>
<evidence type="ECO:0000313" key="2">
    <source>
        <dbReference type="EMBL" id="PKR60046.1"/>
    </source>
</evidence>
<proteinExistence type="predicted"/>
<dbReference type="Proteomes" id="UP000233332">
    <property type="component" value="Unassembled WGS sequence"/>
</dbReference>
<gene>
    <name evidence="2" type="ORF">COO92_01350</name>
</gene>
<dbReference type="GO" id="GO:0000166">
    <property type="term" value="F:nucleotide binding"/>
    <property type="evidence" value="ECO:0007669"/>
    <property type="project" value="InterPro"/>
</dbReference>
<evidence type="ECO:0000259" key="1">
    <source>
        <dbReference type="Pfam" id="PF01408"/>
    </source>
</evidence>
<dbReference type="InterPro" id="IPR000683">
    <property type="entry name" value="Gfo/Idh/MocA-like_OxRdtase_N"/>
</dbReference>